<dbReference type="AlphaFoldDB" id="A0A7T8QXB7"/>
<accession>A0A7T8QXB7</accession>
<dbReference type="EMBL" id="CP045891">
    <property type="protein sequence ID" value="QQP58507.1"/>
    <property type="molecule type" value="Genomic_DNA"/>
</dbReference>
<gene>
    <name evidence="1" type="ORF">FKW44_003851</name>
</gene>
<reference evidence="2" key="1">
    <citation type="submission" date="2021-01" db="EMBL/GenBank/DDBJ databases">
        <title>Caligus Genome Assembly.</title>
        <authorList>
            <person name="Gallardo-Escarate C."/>
        </authorList>
    </citation>
    <scope>NUCLEOTIDE SEQUENCE [LARGE SCALE GENOMIC DNA]</scope>
</reference>
<sequence>MVLPHPSIIKNLYGSIDASQKNRHDSSPGLTVESFEALKIRVEQQQIANGKKGFCNLTLDQGCLGEI</sequence>
<evidence type="ECO:0000313" key="2">
    <source>
        <dbReference type="Proteomes" id="UP000595437"/>
    </source>
</evidence>
<keyword evidence="2" id="KW-1185">Reference proteome</keyword>
<dbReference type="OrthoDB" id="7312725at2759"/>
<proteinExistence type="predicted"/>
<evidence type="ECO:0000313" key="1">
    <source>
        <dbReference type="EMBL" id="QQP58507.1"/>
    </source>
</evidence>
<protein>
    <submittedName>
        <fullName evidence="1">THAP domaincontaining protein 9like</fullName>
    </submittedName>
</protein>
<organism evidence="1 2">
    <name type="scientific">Caligus rogercresseyi</name>
    <name type="common">Sea louse</name>
    <dbReference type="NCBI Taxonomy" id="217165"/>
    <lineage>
        <taxon>Eukaryota</taxon>
        <taxon>Metazoa</taxon>
        <taxon>Ecdysozoa</taxon>
        <taxon>Arthropoda</taxon>
        <taxon>Crustacea</taxon>
        <taxon>Multicrustacea</taxon>
        <taxon>Hexanauplia</taxon>
        <taxon>Copepoda</taxon>
        <taxon>Siphonostomatoida</taxon>
        <taxon>Caligidae</taxon>
        <taxon>Caligus</taxon>
    </lineage>
</organism>
<name>A0A7T8QXB7_CALRO</name>
<dbReference type="Proteomes" id="UP000595437">
    <property type="component" value="Chromosome 2"/>
</dbReference>
<feature type="non-terminal residue" evidence="1">
    <location>
        <position position="67"/>
    </location>
</feature>